<protein>
    <submittedName>
        <fullName evidence="1">Uncharacterized protein</fullName>
    </submittedName>
</protein>
<proteinExistence type="predicted"/>
<dbReference type="AlphaFoldDB" id="A0A0G0YHF9"/>
<comment type="caution">
    <text evidence="1">The sequence shown here is derived from an EMBL/GenBank/DDBJ whole genome shotgun (WGS) entry which is preliminary data.</text>
</comment>
<evidence type="ECO:0000313" key="1">
    <source>
        <dbReference type="EMBL" id="KKS09001.1"/>
    </source>
</evidence>
<sequence length="115" mass="13206">MINGLYDEDHMKLVMEIVAIQILDIDKKLALPDLNLCGRYDGKDCADQFNASLLDIFPELKSSGFENISFLSLGTLAEFIYDRMIDGYAYLAQDEGTLHPYEVSRLIRYYLCPHF</sequence>
<evidence type="ECO:0000313" key="2">
    <source>
        <dbReference type="Proteomes" id="UP000033869"/>
    </source>
</evidence>
<name>A0A0G0YHF9_UNCC2</name>
<gene>
    <name evidence="1" type="ORF">UU65_C0003G0056</name>
</gene>
<organism evidence="1 2">
    <name type="scientific">candidate division CPR2 bacterium GW2011_GWC1_41_48</name>
    <dbReference type="NCBI Taxonomy" id="1618344"/>
    <lineage>
        <taxon>Bacteria</taxon>
        <taxon>Bacteria division CPR2</taxon>
    </lineage>
</organism>
<dbReference type="EMBL" id="LCBL01000003">
    <property type="protein sequence ID" value="KKS09001.1"/>
    <property type="molecule type" value="Genomic_DNA"/>
</dbReference>
<reference evidence="1 2" key="1">
    <citation type="journal article" date="2015" name="Nature">
        <title>rRNA introns, odd ribosomes, and small enigmatic genomes across a large radiation of phyla.</title>
        <authorList>
            <person name="Brown C.T."/>
            <person name="Hug L.A."/>
            <person name="Thomas B.C."/>
            <person name="Sharon I."/>
            <person name="Castelle C.J."/>
            <person name="Singh A."/>
            <person name="Wilkins M.J."/>
            <person name="Williams K.H."/>
            <person name="Banfield J.F."/>
        </authorList>
    </citation>
    <scope>NUCLEOTIDE SEQUENCE [LARGE SCALE GENOMIC DNA]</scope>
</reference>
<dbReference type="Proteomes" id="UP000033869">
    <property type="component" value="Unassembled WGS sequence"/>
</dbReference>
<accession>A0A0G0YHF9</accession>